<evidence type="ECO:0000259" key="6">
    <source>
        <dbReference type="Pfam" id="PF08531"/>
    </source>
</evidence>
<dbReference type="PANTHER" id="PTHR33307:SF6">
    <property type="entry name" value="ALPHA-RHAMNOSIDASE (EUROFUNG)-RELATED"/>
    <property type="match status" value="1"/>
</dbReference>
<evidence type="ECO:0000256" key="3">
    <source>
        <dbReference type="ARBA" id="ARBA00022801"/>
    </source>
</evidence>
<dbReference type="RefSeq" id="WP_158354315.1">
    <property type="nucleotide sequence ID" value="NZ_JAHQCX010000015.1"/>
</dbReference>
<dbReference type="EC" id="3.2.1.40" evidence="2"/>
<sequence length="920" mass="105417">MQNSNSRLRMTCEYLETPVGIMNPRPRFSWRMEGELRYTCQTSYRIRVSLISGTKKEEVWDSKEHISGRCAAIEYNGQPLKSRGQYIWEVTVGLKQADGTGYRMNGTSRFEMGQLTKEDWKGIWIGEPAPVNGRAPMFRSSFQIGEPFEQGRLYISGLGYFEAYINGTKITDSMLDPGWTDYRKTVLYRAVDISALLVPGENVLAVVLGEGWLGNAHESFKDLIGRLPDWLDTPKLLCDLWIDGRCVLASNEQDFRVSDGPIRQNNIYNGEFYDARLRKNGWRENGYQEKDGEWSFAVPVPSPGGRLCCQLMPPIREIGRQEPKYIRLLDDPNHYHMIVDFGVNLSGWAEIKVKGKPGQKVVLRFAETLKPDGTVNQKNLRGALATDTYIIGSSGPETYHPRFTYHGFRYLQLEMDREVLIDSVQAVNVCSDVRKNGAFCCSDDMLNRIYDAVIRTEENNMHSIPTDCPQRNERLGWMNDMTVRFEEGLYNFDTILFYEKWLWDIADAQEENGCIPDTIPYYFGDSPASHVSSVYLLLPWYLYLFYGDEQILRRHYPGMKRYLEFKLGKRRANGLLDEKYMGEWAPPMTEAQLGWGENAVPKNIAPQLVTTSYLYYDCEIMRKASQVLGDSEYGNYCAGQAESVKEAVNRAFLHEEEGYYDQNSQGANLFPLLLGITPDCCREKVLGHLLDDLIVKRGYHVSTGNQMTKYLYDLLNQEKLDEVAYQVTIQKTYPSIGYMLEEGATTIWERWENMAGGHMNSHSHPMLGAFSTWFLKGLGGIRPGDDPRKRVYELEPAMIGELTFAEASHTFMNGTLSCRWERMEDRVVILTEVPWNTCVNLKIPEPGFKIAEIIVDGNRITNNKTDGNKIDEYNADSDIPDNDIPDSDMQDRQDAEMADVHKTIRLYSGRHRIELIPEEI</sequence>
<dbReference type="InterPro" id="IPR013737">
    <property type="entry name" value="Bac_rhamnosid_N"/>
</dbReference>
<evidence type="ECO:0000256" key="1">
    <source>
        <dbReference type="ARBA" id="ARBA00001445"/>
    </source>
</evidence>
<feature type="region of interest" description="Disordered" evidence="4">
    <location>
        <begin position="866"/>
        <end position="889"/>
    </location>
</feature>
<proteinExistence type="predicted"/>
<feature type="domain" description="Bacterial alpha-L-rhamnosidase N-terminal" evidence="6">
    <location>
        <begin position="149"/>
        <end position="317"/>
    </location>
</feature>
<dbReference type="PIRSF" id="PIRSF010631">
    <property type="entry name" value="A-rhamnsds"/>
    <property type="match status" value="1"/>
</dbReference>
<gene>
    <name evidence="9" type="ORF">KTH90_18175</name>
</gene>
<dbReference type="InterPro" id="IPR035396">
    <property type="entry name" value="Bac_rhamnosid6H"/>
</dbReference>
<dbReference type="InterPro" id="IPR016007">
    <property type="entry name" value="Alpha_rhamnosid"/>
</dbReference>
<keyword evidence="3 9" id="KW-0378">Hydrolase</keyword>
<comment type="caution">
    <text evidence="9">The sequence shown here is derived from an EMBL/GenBank/DDBJ whole genome shotgun (WGS) entry which is preliminary data.</text>
</comment>
<name>A0ABS6KBP4_9FIRM</name>
<dbReference type="Pfam" id="PF25788">
    <property type="entry name" value="Ig_Rha78A_N"/>
    <property type="match status" value="1"/>
</dbReference>
<organism evidence="9 10">
    <name type="scientific">Diplocloster modestus</name>
    <dbReference type="NCBI Taxonomy" id="2850322"/>
    <lineage>
        <taxon>Bacteria</taxon>
        <taxon>Bacillati</taxon>
        <taxon>Bacillota</taxon>
        <taxon>Clostridia</taxon>
        <taxon>Lachnospirales</taxon>
        <taxon>Lachnospiraceae</taxon>
        <taxon>Diplocloster</taxon>
    </lineage>
</organism>
<comment type="catalytic activity">
    <reaction evidence="1">
        <text>Hydrolysis of terminal non-reducing alpha-L-rhamnose residues in alpha-L-rhamnosides.</text>
        <dbReference type="EC" id="3.2.1.40"/>
    </reaction>
</comment>
<dbReference type="InterPro" id="IPR008928">
    <property type="entry name" value="6-hairpin_glycosidase_sf"/>
</dbReference>
<feature type="domain" description="Alpha-L-rhamnosidase C-terminal" evidence="8">
    <location>
        <begin position="780"/>
        <end position="845"/>
    </location>
</feature>
<dbReference type="EMBL" id="JAHQCX010000015">
    <property type="protein sequence ID" value="MBU9727940.1"/>
    <property type="molecule type" value="Genomic_DNA"/>
</dbReference>
<feature type="compositionally biased region" description="Acidic residues" evidence="4">
    <location>
        <begin position="873"/>
        <end position="888"/>
    </location>
</feature>
<feature type="domain" description="Alpha-L-rhamnosidase concanavalin-like" evidence="5">
    <location>
        <begin position="336"/>
        <end position="427"/>
    </location>
</feature>
<dbReference type="Gene3D" id="2.60.420.10">
    <property type="entry name" value="Maltose phosphorylase, domain 3"/>
    <property type="match status" value="1"/>
</dbReference>
<dbReference type="InterPro" id="IPR008902">
    <property type="entry name" value="Rhamnosid_concanavalin"/>
</dbReference>
<dbReference type="SUPFAM" id="SSF48208">
    <property type="entry name" value="Six-hairpin glycosidases"/>
    <property type="match status" value="1"/>
</dbReference>
<dbReference type="InterPro" id="IPR013783">
    <property type="entry name" value="Ig-like_fold"/>
</dbReference>
<evidence type="ECO:0000259" key="5">
    <source>
        <dbReference type="Pfam" id="PF05592"/>
    </source>
</evidence>
<dbReference type="Gene3D" id="2.60.40.10">
    <property type="entry name" value="Immunoglobulins"/>
    <property type="match status" value="1"/>
</dbReference>
<dbReference type="Pfam" id="PF17390">
    <property type="entry name" value="Bac_rhamnosid_C"/>
    <property type="match status" value="1"/>
</dbReference>
<protein>
    <recommendedName>
        <fullName evidence="2">alpha-L-rhamnosidase</fullName>
        <ecNumber evidence="2">3.2.1.40</ecNumber>
    </recommendedName>
</protein>
<dbReference type="InterPro" id="IPR035398">
    <property type="entry name" value="Bac_rhamnosid_C"/>
</dbReference>
<feature type="domain" description="Alpha-L-rhamnosidase six-hairpin glycosidase" evidence="7">
    <location>
        <begin position="435"/>
        <end position="776"/>
    </location>
</feature>
<dbReference type="Gene3D" id="2.60.120.260">
    <property type="entry name" value="Galactose-binding domain-like"/>
    <property type="match status" value="2"/>
</dbReference>
<evidence type="ECO:0000256" key="4">
    <source>
        <dbReference type="SAM" id="MobiDB-lite"/>
    </source>
</evidence>
<dbReference type="Pfam" id="PF17389">
    <property type="entry name" value="Bac_rhamnosid6H"/>
    <property type="match status" value="1"/>
</dbReference>
<evidence type="ECO:0000259" key="7">
    <source>
        <dbReference type="Pfam" id="PF17389"/>
    </source>
</evidence>
<dbReference type="Pfam" id="PF05592">
    <property type="entry name" value="Bac_rhamnosid"/>
    <property type="match status" value="1"/>
</dbReference>
<dbReference type="Pfam" id="PF08531">
    <property type="entry name" value="Bac_rhamnosid_N"/>
    <property type="match status" value="1"/>
</dbReference>
<evidence type="ECO:0000256" key="2">
    <source>
        <dbReference type="ARBA" id="ARBA00012652"/>
    </source>
</evidence>
<dbReference type="GO" id="GO:0016787">
    <property type="term" value="F:hydrolase activity"/>
    <property type="evidence" value="ECO:0007669"/>
    <property type="project" value="UniProtKB-KW"/>
</dbReference>
<dbReference type="Proteomes" id="UP001314681">
    <property type="component" value="Unassembled WGS sequence"/>
</dbReference>
<evidence type="ECO:0000259" key="8">
    <source>
        <dbReference type="Pfam" id="PF17390"/>
    </source>
</evidence>
<evidence type="ECO:0000313" key="9">
    <source>
        <dbReference type="EMBL" id="MBU9727940.1"/>
    </source>
</evidence>
<accession>A0ABS6KBP4</accession>
<dbReference type="InterPro" id="IPR012341">
    <property type="entry name" value="6hp_glycosidase-like_sf"/>
</dbReference>
<dbReference type="PANTHER" id="PTHR33307">
    <property type="entry name" value="ALPHA-RHAMNOSIDASE (EUROFUNG)"/>
    <property type="match status" value="1"/>
</dbReference>
<reference evidence="9 10" key="1">
    <citation type="submission" date="2021-06" db="EMBL/GenBank/DDBJ databases">
        <title>Description of novel taxa of the family Lachnospiraceae.</title>
        <authorList>
            <person name="Chaplin A.V."/>
            <person name="Sokolova S.R."/>
            <person name="Pikina A.P."/>
            <person name="Korzhanova M."/>
            <person name="Belova V."/>
            <person name="Korostin D."/>
            <person name="Efimov B.A."/>
        </authorList>
    </citation>
    <scope>NUCLEOTIDE SEQUENCE [LARGE SCALE GENOMIC DNA]</scope>
    <source>
        <strain evidence="9 10">ASD4241</strain>
    </source>
</reference>
<dbReference type="Gene3D" id="1.50.10.10">
    <property type="match status" value="1"/>
</dbReference>
<keyword evidence="10" id="KW-1185">Reference proteome</keyword>
<evidence type="ECO:0000313" key="10">
    <source>
        <dbReference type="Proteomes" id="UP001314681"/>
    </source>
</evidence>